<dbReference type="Pfam" id="PF10531">
    <property type="entry name" value="SLBB"/>
    <property type="match status" value="1"/>
</dbReference>
<dbReference type="EMBL" id="VUMV01000003">
    <property type="protein sequence ID" value="MST81774.1"/>
    <property type="molecule type" value="Genomic_DNA"/>
</dbReference>
<comment type="caution">
    <text evidence="3">The sequence shown here is derived from an EMBL/GenBank/DDBJ whole genome shotgun (WGS) entry which is preliminary data.</text>
</comment>
<feature type="compositionally biased region" description="Low complexity" evidence="1">
    <location>
        <begin position="154"/>
        <end position="168"/>
    </location>
</feature>
<dbReference type="InterPro" id="IPR010994">
    <property type="entry name" value="RuvA_2-like"/>
</dbReference>
<dbReference type="PANTHER" id="PTHR21180:SF32">
    <property type="entry name" value="ENDONUCLEASE_EXONUCLEASE_PHOSPHATASE FAMILY DOMAIN-CONTAINING PROTEIN 1"/>
    <property type="match status" value="1"/>
</dbReference>
<dbReference type="NCBIfam" id="TIGR00426">
    <property type="entry name" value="competence protein ComEA helix-hairpin-helix repeat region"/>
    <property type="match status" value="1"/>
</dbReference>
<dbReference type="InterPro" id="IPR004509">
    <property type="entry name" value="Competence_ComEA_HhH"/>
</dbReference>
<keyword evidence="4" id="KW-1185">Reference proteome</keyword>
<name>A0A7X2TN02_9FIRM</name>
<dbReference type="Proteomes" id="UP000466864">
    <property type="component" value="Unassembled WGS sequence"/>
</dbReference>
<evidence type="ECO:0000256" key="1">
    <source>
        <dbReference type="SAM" id="MobiDB-lite"/>
    </source>
</evidence>
<accession>A0A7X2TN02</accession>
<dbReference type="AlphaFoldDB" id="A0A7X2TN02"/>
<feature type="region of interest" description="Disordered" evidence="1">
    <location>
        <begin position="145"/>
        <end position="172"/>
    </location>
</feature>
<dbReference type="GO" id="GO:0015627">
    <property type="term" value="C:type II protein secretion system complex"/>
    <property type="evidence" value="ECO:0007669"/>
    <property type="project" value="TreeGrafter"/>
</dbReference>
<dbReference type="Pfam" id="PF12836">
    <property type="entry name" value="HHH_3"/>
    <property type="match status" value="1"/>
</dbReference>
<dbReference type="GO" id="GO:0015628">
    <property type="term" value="P:protein secretion by the type II secretion system"/>
    <property type="evidence" value="ECO:0007669"/>
    <property type="project" value="TreeGrafter"/>
</dbReference>
<dbReference type="Gene3D" id="1.10.150.280">
    <property type="entry name" value="AF1531-like domain"/>
    <property type="match status" value="1"/>
</dbReference>
<dbReference type="InterPro" id="IPR051675">
    <property type="entry name" value="Endo/Exo/Phosphatase_dom_1"/>
</dbReference>
<keyword evidence="3" id="KW-0238">DNA-binding</keyword>
<evidence type="ECO:0000259" key="2">
    <source>
        <dbReference type="SMART" id="SM00278"/>
    </source>
</evidence>
<organism evidence="3 4">
    <name type="scientific">Bilifractor porci</name>
    <dbReference type="NCBI Taxonomy" id="2606636"/>
    <lineage>
        <taxon>Bacteria</taxon>
        <taxon>Bacillati</taxon>
        <taxon>Bacillota</taxon>
        <taxon>Clostridia</taxon>
        <taxon>Lachnospirales</taxon>
        <taxon>Lachnospiraceae</taxon>
        <taxon>Bilifractor</taxon>
    </lineage>
</organism>
<dbReference type="SMART" id="SM00278">
    <property type="entry name" value="HhH1"/>
    <property type="match status" value="2"/>
</dbReference>
<feature type="domain" description="Helix-hairpin-helix DNA-binding motif class 1" evidence="2">
    <location>
        <begin position="178"/>
        <end position="197"/>
    </location>
</feature>
<evidence type="ECO:0000313" key="4">
    <source>
        <dbReference type="Proteomes" id="UP000466864"/>
    </source>
</evidence>
<gene>
    <name evidence="3" type="ORF">FYJ60_05540</name>
</gene>
<dbReference type="InterPro" id="IPR003583">
    <property type="entry name" value="Hlx-hairpin-Hlx_DNA-bd_motif"/>
</dbReference>
<dbReference type="PANTHER" id="PTHR21180">
    <property type="entry name" value="ENDONUCLEASE/EXONUCLEASE/PHOSPHATASE FAMILY DOMAIN-CONTAINING PROTEIN 1"/>
    <property type="match status" value="1"/>
</dbReference>
<sequence length="230" mass="24450">MIVHRRGPADLLQEVMRMRKWCRMIAVMSCFLILCGCGESGTVYSVADSGARIGESVPETISGDSSAGSISAKETSGEPKTLFVYVCGEVCRPGVYELPENSRVYQALDAAGGLTEAADRKAINQAELLSDGRQITVYSVEETSAPGFSGTAAGSPSGIQQPGSGNSGKININTAGKEELMTLSGIGESRAEDIIRYREEHGKFSSAEDIQNVSGIGEKSFQKIKDQIEV</sequence>
<dbReference type="InterPro" id="IPR019554">
    <property type="entry name" value="Soluble_ligand-bd"/>
</dbReference>
<reference evidence="3 4" key="1">
    <citation type="submission" date="2019-08" db="EMBL/GenBank/DDBJ databases">
        <title>In-depth cultivation of the pig gut microbiome towards novel bacterial diversity and tailored functional studies.</title>
        <authorList>
            <person name="Wylensek D."/>
            <person name="Hitch T.C.A."/>
            <person name="Clavel T."/>
        </authorList>
    </citation>
    <scope>NUCLEOTIDE SEQUENCE [LARGE SCALE GENOMIC DNA]</scope>
    <source>
        <strain evidence="3 4">Oil+RF-744-WCA-WT-13</strain>
    </source>
</reference>
<protein>
    <submittedName>
        <fullName evidence="3">ComEA family DNA-binding protein</fullName>
    </submittedName>
</protein>
<feature type="domain" description="Helix-hairpin-helix DNA-binding motif class 1" evidence="2">
    <location>
        <begin position="208"/>
        <end position="227"/>
    </location>
</feature>
<evidence type="ECO:0000313" key="3">
    <source>
        <dbReference type="EMBL" id="MST81774.1"/>
    </source>
</evidence>
<dbReference type="GO" id="GO:0003677">
    <property type="term" value="F:DNA binding"/>
    <property type="evidence" value="ECO:0007669"/>
    <property type="project" value="UniProtKB-KW"/>
</dbReference>
<dbReference type="GO" id="GO:0006281">
    <property type="term" value="P:DNA repair"/>
    <property type="evidence" value="ECO:0007669"/>
    <property type="project" value="InterPro"/>
</dbReference>
<dbReference type="SUPFAM" id="SSF47781">
    <property type="entry name" value="RuvA domain 2-like"/>
    <property type="match status" value="1"/>
</dbReference>
<proteinExistence type="predicted"/>
<dbReference type="Gene3D" id="3.10.560.10">
    <property type="entry name" value="Outer membrane lipoprotein wza domain like"/>
    <property type="match status" value="1"/>
</dbReference>